<evidence type="ECO:0000259" key="2">
    <source>
        <dbReference type="PROSITE" id="PS51671"/>
    </source>
</evidence>
<dbReference type="InterPro" id="IPR045865">
    <property type="entry name" value="ACT-like_dom_sf"/>
</dbReference>
<gene>
    <name evidence="3" type="ORF">WMO26_08350</name>
</gene>
<comment type="caution">
    <text evidence="3">The sequence shown here is derived from an EMBL/GenBank/DDBJ whole genome shotgun (WGS) entry which is preliminary data.</text>
</comment>
<sequence>MTDAQRYFVVEADALPEVFRLVMQAKELLACGAAKSAAQAARMAGISRSAFYKYKDAVFPYNEREGNRIITLHLILQDRPGVLAPVIAAFYQAGANILTLNQNIPVSGAAPVSISASTDGMKGSLEELLGSIQALDGVQSIENISGNVSQ</sequence>
<dbReference type="RefSeq" id="WP_349219561.1">
    <property type="nucleotide sequence ID" value="NZ_JBBMFD010000013.1"/>
</dbReference>
<evidence type="ECO:0000313" key="4">
    <source>
        <dbReference type="Proteomes" id="UP001489509"/>
    </source>
</evidence>
<feature type="domain" description="ACT" evidence="2">
    <location>
        <begin position="71"/>
        <end position="146"/>
    </location>
</feature>
<accession>A0ABV1E2W5</accession>
<dbReference type="InterPro" id="IPR008310">
    <property type="entry name" value="UPF0735_ACT_dom-cont"/>
</dbReference>
<dbReference type="InterPro" id="IPR002912">
    <property type="entry name" value="ACT_dom"/>
</dbReference>
<organism evidence="3 4">
    <name type="scientific">Solibaculum intestinale</name>
    <dbReference type="NCBI Taxonomy" id="3133165"/>
    <lineage>
        <taxon>Bacteria</taxon>
        <taxon>Bacillati</taxon>
        <taxon>Bacillota</taxon>
        <taxon>Clostridia</taxon>
        <taxon>Eubacteriales</taxon>
        <taxon>Oscillospiraceae</taxon>
        <taxon>Solibaculum</taxon>
    </lineage>
</organism>
<dbReference type="SUPFAM" id="SSF55021">
    <property type="entry name" value="ACT-like"/>
    <property type="match status" value="1"/>
</dbReference>
<name>A0ABV1E2W5_9FIRM</name>
<keyword evidence="4" id="KW-1185">Reference proteome</keyword>
<dbReference type="PROSITE" id="PS51671">
    <property type="entry name" value="ACT"/>
    <property type="match status" value="1"/>
</dbReference>
<evidence type="ECO:0000256" key="1">
    <source>
        <dbReference type="HAMAP-Rule" id="MF_00707"/>
    </source>
</evidence>
<dbReference type="PIRSF" id="PIRSF025624">
    <property type="entry name" value="ACT_PheB"/>
    <property type="match status" value="1"/>
</dbReference>
<comment type="similarity">
    <text evidence="1">Belongs to the UPF0735 family.</text>
</comment>
<dbReference type="EMBL" id="JBBMFD010000013">
    <property type="protein sequence ID" value="MEQ2440831.1"/>
    <property type="molecule type" value="Genomic_DNA"/>
</dbReference>
<dbReference type="HAMAP" id="MF_00707">
    <property type="entry name" value="UPF0735"/>
    <property type="match status" value="1"/>
</dbReference>
<evidence type="ECO:0000313" key="3">
    <source>
        <dbReference type="EMBL" id="MEQ2440831.1"/>
    </source>
</evidence>
<reference evidence="3 4" key="1">
    <citation type="submission" date="2024-03" db="EMBL/GenBank/DDBJ databases">
        <title>Human intestinal bacterial collection.</title>
        <authorList>
            <person name="Pauvert C."/>
            <person name="Hitch T.C.A."/>
            <person name="Clavel T."/>
        </authorList>
    </citation>
    <scope>NUCLEOTIDE SEQUENCE [LARGE SCALE GENOMIC DNA]</scope>
    <source>
        <strain evidence="3 4">CLA-JM-H44</strain>
    </source>
</reference>
<protein>
    <recommendedName>
        <fullName evidence="1">UPF0735 ACT domain-containing protein WMO26_08350</fullName>
    </recommendedName>
</protein>
<dbReference type="Proteomes" id="UP001489509">
    <property type="component" value="Unassembled WGS sequence"/>
</dbReference>
<dbReference type="Gene3D" id="3.30.70.260">
    <property type="match status" value="1"/>
</dbReference>
<dbReference type="NCBIfam" id="NF003361">
    <property type="entry name" value="PRK04435.1"/>
    <property type="match status" value="1"/>
</dbReference>
<proteinExistence type="inferred from homology"/>